<keyword evidence="16" id="KW-1185">Reference proteome</keyword>
<dbReference type="PROSITE" id="PS00152">
    <property type="entry name" value="ATPASE_ALPHA_BETA"/>
    <property type="match status" value="1"/>
</dbReference>
<dbReference type="InterPro" id="IPR000194">
    <property type="entry name" value="ATPase_F1/V1/A1_a/bsu_nucl-bd"/>
</dbReference>
<dbReference type="InterPro" id="IPR004100">
    <property type="entry name" value="ATPase_F1/V1/A1_a/bsu_N"/>
</dbReference>
<evidence type="ECO:0000256" key="5">
    <source>
        <dbReference type="ARBA" id="ARBA00022741"/>
    </source>
</evidence>
<reference evidence="15 16" key="1">
    <citation type="journal article" date="2015" name="Sci. Rep.">
        <title>Genome of the facultative scuticociliatosis pathogen Pseudocohnilembus persalinus provides insight into its virulence through horizontal gene transfer.</title>
        <authorList>
            <person name="Xiong J."/>
            <person name="Wang G."/>
            <person name="Cheng J."/>
            <person name="Tian M."/>
            <person name="Pan X."/>
            <person name="Warren A."/>
            <person name="Jiang C."/>
            <person name="Yuan D."/>
            <person name="Miao W."/>
        </authorList>
    </citation>
    <scope>NUCLEOTIDE SEQUENCE [LARGE SCALE GENOMIC DNA]</scope>
    <source>
        <strain evidence="15">36N120E</strain>
    </source>
</reference>
<evidence type="ECO:0000259" key="14">
    <source>
        <dbReference type="SMART" id="SM00382"/>
    </source>
</evidence>
<dbReference type="Proteomes" id="UP000054937">
    <property type="component" value="Unassembled WGS sequence"/>
</dbReference>
<dbReference type="AlphaFoldDB" id="A0A0V0QW48"/>
<dbReference type="CDD" id="cd01133">
    <property type="entry name" value="F1-ATPase_beta_CD"/>
    <property type="match status" value="1"/>
</dbReference>
<keyword evidence="4" id="KW-0813">Transport</keyword>
<accession>A0A0V0QW48</accession>
<dbReference type="GO" id="GO:0045259">
    <property type="term" value="C:proton-transporting ATP synthase complex"/>
    <property type="evidence" value="ECO:0007669"/>
    <property type="project" value="UniProtKB-KW"/>
</dbReference>
<dbReference type="Gene3D" id="2.40.10.170">
    <property type="match status" value="1"/>
</dbReference>
<dbReference type="GO" id="GO:0042776">
    <property type="term" value="P:proton motive force-driven mitochondrial ATP synthesis"/>
    <property type="evidence" value="ECO:0007669"/>
    <property type="project" value="TreeGrafter"/>
</dbReference>
<evidence type="ECO:0000256" key="2">
    <source>
        <dbReference type="ARBA" id="ARBA00008936"/>
    </source>
</evidence>
<dbReference type="GO" id="GO:0005743">
    <property type="term" value="C:mitochondrial inner membrane"/>
    <property type="evidence" value="ECO:0007669"/>
    <property type="project" value="UniProtKB-SubCell"/>
</dbReference>
<dbReference type="HAMAP" id="MF_01347">
    <property type="entry name" value="ATP_synth_beta_bact"/>
    <property type="match status" value="1"/>
</dbReference>
<dbReference type="FunFam" id="2.40.10.170:FF:000005">
    <property type="entry name" value="ATP synthase subunit beta"/>
    <property type="match status" value="1"/>
</dbReference>
<organism evidence="15 16">
    <name type="scientific">Pseudocohnilembus persalinus</name>
    <name type="common">Ciliate</name>
    <dbReference type="NCBI Taxonomy" id="266149"/>
    <lineage>
        <taxon>Eukaryota</taxon>
        <taxon>Sar</taxon>
        <taxon>Alveolata</taxon>
        <taxon>Ciliophora</taxon>
        <taxon>Intramacronucleata</taxon>
        <taxon>Oligohymenophorea</taxon>
        <taxon>Scuticociliatia</taxon>
        <taxon>Philasterida</taxon>
        <taxon>Pseudocohnilembidae</taxon>
        <taxon>Pseudocohnilembus</taxon>
    </lineage>
</organism>
<evidence type="ECO:0000256" key="4">
    <source>
        <dbReference type="ARBA" id="ARBA00022448"/>
    </source>
</evidence>
<comment type="catalytic activity">
    <reaction evidence="13">
        <text>ATP + H2O + 4 H(+)(in) = ADP + phosphate + 5 H(+)(out)</text>
        <dbReference type="Rhea" id="RHEA:57720"/>
        <dbReference type="ChEBI" id="CHEBI:15377"/>
        <dbReference type="ChEBI" id="CHEBI:15378"/>
        <dbReference type="ChEBI" id="CHEBI:30616"/>
        <dbReference type="ChEBI" id="CHEBI:43474"/>
        <dbReference type="ChEBI" id="CHEBI:456216"/>
        <dbReference type="EC" id="7.1.2.2"/>
    </reaction>
</comment>
<dbReference type="Gene3D" id="1.10.1140.10">
    <property type="entry name" value="Bovine Mitochondrial F1-atpase, Atp Synthase Beta Chain, Chain D, domain 3"/>
    <property type="match status" value="1"/>
</dbReference>
<dbReference type="NCBIfam" id="TIGR01039">
    <property type="entry name" value="atpD"/>
    <property type="match status" value="1"/>
</dbReference>
<evidence type="ECO:0000256" key="6">
    <source>
        <dbReference type="ARBA" id="ARBA00022781"/>
    </source>
</evidence>
<comment type="similarity">
    <text evidence="2">Belongs to the ATPase alpha/beta chains family.</text>
</comment>
<dbReference type="FunFam" id="3.40.50.300:FF:000026">
    <property type="entry name" value="ATP synthase subunit beta"/>
    <property type="match status" value="1"/>
</dbReference>
<dbReference type="GO" id="GO:0016787">
    <property type="term" value="F:hydrolase activity"/>
    <property type="evidence" value="ECO:0007669"/>
    <property type="project" value="UniProtKB-KW"/>
</dbReference>
<name>A0A0V0QW48_PSEPJ</name>
<dbReference type="GO" id="GO:0005524">
    <property type="term" value="F:ATP binding"/>
    <property type="evidence" value="ECO:0007669"/>
    <property type="project" value="UniProtKB-KW"/>
</dbReference>
<keyword evidence="6" id="KW-0375">Hydrogen ion transport</keyword>
<dbReference type="FunFam" id="1.10.1140.10:FF:000001">
    <property type="entry name" value="ATP synthase subunit beta"/>
    <property type="match status" value="1"/>
</dbReference>
<evidence type="ECO:0000256" key="8">
    <source>
        <dbReference type="ARBA" id="ARBA00022967"/>
    </source>
</evidence>
<evidence type="ECO:0000256" key="11">
    <source>
        <dbReference type="ARBA" id="ARBA00023196"/>
    </source>
</evidence>
<dbReference type="SUPFAM" id="SSF50615">
    <property type="entry name" value="N-terminal domain of alpha and beta subunits of F1 ATP synthase"/>
    <property type="match status" value="1"/>
</dbReference>
<keyword evidence="9" id="KW-0406">Ion transport</keyword>
<evidence type="ECO:0000313" key="16">
    <source>
        <dbReference type="Proteomes" id="UP000054937"/>
    </source>
</evidence>
<keyword evidence="12 13" id="KW-0066">ATP synthesis</keyword>
<dbReference type="InterPro" id="IPR005722">
    <property type="entry name" value="ATP_synth_F1_bsu"/>
</dbReference>
<comment type="subunit">
    <text evidence="13">F-type ATPases have 2 components, CF(1) - the catalytic core - and CF(0) - the membrane proton channel. CF(1) and CF(0) have multiple subunits.</text>
</comment>
<comment type="subcellular location">
    <subcellularLocation>
        <location evidence="1">Mitochondrion inner membrane</location>
    </subcellularLocation>
</comment>
<keyword evidence="7 13" id="KW-0067">ATP-binding</keyword>
<dbReference type="InterPro" id="IPR027417">
    <property type="entry name" value="P-loop_NTPase"/>
</dbReference>
<dbReference type="InterPro" id="IPR003593">
    <property type="entry name" value="AAA+_ATPase"/>
</dbReference>
<dbReference type="EC" id="7.1.2.2" evidence="13"/>
<proteinExistence type="inferred from homology"/>
<comment type="function">
    <text evidence="13">Produces ATP from ADP in the presence of a proton gradient across the membrane.</text>
</comment>
<gene>
    <name evidence="15" type="ORF">PPERSA_13122</name>
</gene>
<dbReference type="CDD" id="cd18115">
    <property type="entry name" value="ATP-synt_F1_beta_N"/>
    <property type="match status" value="1"/>
</dbReference>
<sequence length="503" mass="54312">MLQKALSRGVVRQFCSQASSSQAPDVQAKSGEIGHISQIIGAVVDVQFEGNLPAILNALVVQGTENVLILEVAQHLGDNRVRTIAMDSTEGLVRGQAVEDTGNPIMIPVGPETLGRIMNVIGEPIDERGPINTAMKYPIHREAPLLTDQASGQEILITGIKVIDLMAPYARGGKIGLFGGAGVGKTVLIQELINNVAKAHGGYSVFAGVGERTREGNDLYHEMIDSGVIHIDKPGSRCALIYGQMNEPPGARARVGLTGLTVAEYFRDEEGKDVLLFIDNIFRFTQACSEVSALLGRIPSAVGYHPTLATDLGALQERITTTQKGSITSVQAIYVPADDLTDPAPATTFSFLDATTVLSRALTELGIYPAVDPLESNSRILDPQVIGQEHYDTARSVQKLLQDYRGLQDIIAILGMDELSEDDKLTVARARKVQKFLSQPFFMSEVFTGMKGKFVEQSTNVEGFRRLMAGEGDEYPEASFHMVGDLEDAFEKGRKLAAQAEGN</sequence>
<dbReference type="PANTHER" id="PTHR15184:SF82">
    <property type="entry name" value="ATP SYNTHASE SUBUNIT BETA, MITOCHONDRIAL"/>
    <property type="match status" value="1"/>
</dbReference>
<evidence type="ECO:0000256" key="7">
    <source>
        <dbReference type="ARBA" id="ARBA00022840"/>
    </source>
</evidence>
<keyword evidence="10" id="KW-0472">Membrane</keyword>
<keyword evidence="5 13" id="KW-0547">Nucleotide-binding</keyword>
<keyword evidence="15" id="KW-0378">Hydrolase</keyword>
<evidence type="ECO:0000256" key="10">
    <source>
        <dbReference type="ARBA" id="ARBA00023136"/>
    </source>
</evidence>
<dbReference type="InterPro" id="IPR036121">
    <property type="entry name" value="ATPase_F1/V1/A1_a/bsu_N_sf"/>
</dbReference>
<protein>
    <recommendedName>
        <fullName evidence="13">ATP synthase subunit beta</fullName>
        <ecNumber evidence="13">7.1.2.2</ecNumber>
    </recommendedName>
</protein>
<dbReference type="InterPro" id="IPR050053">
    <property type="entry name" value="ATPase_alpha/beta_chains"/>
</dbReference>
<evidence type="ECO:0000256" key="3">
    <source>
        <dbReference type="ARBA" id="ARBA00011648"/>
    </source>
</evidence>
<dbReference type="Pfam" id="PF02874">
    <property type="entry name" value="ATP-synt_ab_N"/>
    <property type="match status" value="1"/>
</dbReference>
<dbReference type="SMART" id="SM00382">
    <property type="entry name" value="AAA"/>
    <property type="match status" value="1"/>
</dbReference>
<evidence type="ECO:0000256" key="1">
    <source>
        <dbReference type="ARBA" id="ARBA00004273"/>
    </source>
</evidence>
<dbReference type="Gene3D" id="3.40.50.300">
    <property type="entry name" value="P-loop containing nucleotide triphosphate hydrolases"/>
    <property type="match status" value="1"/>
</dbReference>
<dbReference type="PIRSF" id="PIRSF039072">
    <property type="entry name" value="ATPase_subunit_beta"/>
    <property type="match status" value="1"/>
</dbReference>
<keyword evidence="8" id="KW-1278">Translocase</keyword>
<evidence type="ECO:0000256" key="13">
    <source>
        <dbReference type="RuleBase" id="RU003553"/>
    </source>
</evidence>
<evidence type="ECO:0000256" key="9">
    <source>
        <dbReference type="ARBA" id="ARBA00023065"/>
    </source>
</evidence>
<feature type="domain" description="AAA+ ATPase" evidence="14">
    <location>
        <begin position="171"/>
        <end position="441"/>
    </location>
</feature>
<dbReference type="InterPro" id="IPR020003">
    <property type="entry name" value="ATPase_a/bsu_AS"/>
</dbReference>
<dbReference type="Pfam" id="PF22919">
    <property type="entry name" value="ATP-synt_VA_C"/>
    <property type="match status" value="1"/>
</dbReference>
<dbReference type="InterPro" id="IPR055190">
    <property type="entry name" value="ATP-synt_VA_C"/>
</dbReference>
<dbReference type="Pfam" id="PF00006">
    <property type="entry name" value="ATP-synt_ab"/>
    <property type="match status" value="1"/>
</dbReference>
<dbReference type="OrthoDB" id="14523at2759"/>
<dbReference type="GO" id="GO:0046933">
    <property type="term" value="F:proton-transporting ATP synthase activity, rotational mechanism"/>
    <property type="evidence" value="ECO:0007669"/>
    <property type="project" value="InterPro"/>
</dbReference>
<comment type="caution">
    <text evidence="15">The sequence shown here is derived from an EMBL/GenBank/DDBJ whole genome shotgun (WGS) entry which is preliminary data.</text>
</comment>
<dbReference type="FunCoup" id="A0A0V0QW48">
    <property type="interactions" value="207"/>
</dbReference>
<dbReference type="PANTHER" id="PTHR15184">
    <property type="entry name" value="ATP SYNTHASE"/>
    <property type="match status" value="1"/>
</dbReference>
<evidence type="ECO:0000313" key="15">
    <source>
        <dbReference type="EMBL" id="KRX06643.1"/>
    </source>
</evidence>
<dbReference type="EMBL" id="LDAU01000094">
    <property type="protein sequence ID" value="KRX06643.1"/>
    <property type="molecule type" value="Genomic_DNA"/>
</dbReference>
<evidence type="ECO:0000256" key="12">
    <source>
        <dbReference type="ARBA" id="ARBA00023310"/>
    </source>
</evidence>
<keyword evidence="11 13" id="KW-0139">CF(1)</keyword>
<dbReference type="CDD" id="cd18110">
    <property type="entry name" value="ATP-synt_F1_beta_C"/>
    <property type="match status" value="1"/>
</dbReference>
<dbReference type="InterPro" id="IPR024034">
    <property type="entry name" value="ATPase_F1/V1_b/a_C"/>
</dbReference>
<comment type="subunit">
    <text evidence="3">F-type ATPases have 2 components, CF(1) - the catalytic core - and CF(0) - the membrane proton channel. CF(1) has five subunits: alpha(3), beta(3), gamma(1), delta(1), epsilon(1). CF(0) has three main subunits: a, b and c.</text>
</comment>
<dbReference type="SUPFAM" id="SSF52540">
    <property type="entry name" value="P-loop containing nucleoside triphosphate hydrolases"/>
    <property type="match status" value="1"/>
</dbReference>
<dbReference type="InParanoid" id="A0A0V0QW48"/>
<dbReference type="OMA" id="SMEEGGW"/>
<dbReference type="SUPFAM" id="SSF47917">
    <property type="entry name" value="C-terminal domain of alpha and beta subunits of F1 ATP synthase"/>
    <property type="match status" value="1"/>
</dbReference>